<reference evidence="3 4" key="2">
    <citation type="journal article" date="2009" name="J. Bacteriol.">
        <title>The complete genome sequence of Bacillus anthracis Ames 'Ancestor'.</title>
        <authorList>
            <person name="Ravel J."/>
            <person name="Jiang L."/>
            <person name="Stanley S.T."/>
            <person name="Wilson M.R."/>
            <person name="Decker R.S."/>
            <person name="Read T.D."/>
            <person name="Worsham P."/>
            <person name="Keim P.S."/>
            <person name="Salzberg S.L."/>
            <person name="Fraser-Liggett C.M."/>
            <person name="Rasko D.A."/>
        </authorList>
    </citation>
    <scope>NUCLEOTIDE SEQUENCE [LARGE SCALE GENOMIC DNA]</scope>
    <source>
        <strain evidence="4">Ames ancestor</strain>
        <strain evidence="3">Ames Ancestor</strain>
        <plasmid evidence="4">pXO1</plasmid>
    </source>
</reference>
<keyword evidence="4" id="KW-1185">Reference proteome</keyword>
<accession>Q9X2Y8</accession>
<name>Q9X2Y8_BACAN</name>
<geneLocation type="plasmid" evidence="2">
    <name>pX01</name>
</geneLocation>
<dbReference type="PATRIC" id="fig|1392.233.peg.5954"/>
<organism evidence="2">
    <name type="scientific">Bacillus anthracis</name>
    <name type="common">anthrax bacterium</name>
    <dbReference type="NCBI Taxonomy" id="1392"/>
    <lineage>
        <taxon>Bacteria</taxon>
        <taxon>Bacillati</taxon>
        <taxon>Bacillota</taxon>
        <taxon>Bacilli</taxon>
        <taxon>Bacillales</taxon>
        <taxon>Bacillaceae</taxon>
        <taxon>Bacillus</taxon>
        <taxon>Bacillus cereus group</taxon>
    </lineage>
</organism>
<keyword evidence="1" id="KW-0472">Membrane</keyword>
<gene>
    <name evidence="3" type="ordered locus">GBAA_pXO1_0025</name>
</gene>
<proteinExistence type="predicted"/>
<dbReference type="HOGENOM" id="CLU_207626_0_0_9"/>
<dbReference type="KEGG" id="bar:GBAA_pXO1_0025"/>
<protein>
    <submittedName>
        <fullName evidence="2">PXO1-17</fullName>
    </submittedName>
</protein>
<dbReference type="AlphaFoldDB" id="Q9X2Y8"/>
<keyword evidence="2" id="KW-0614">Plasmid</keyword>
<evidence type="ECO:0000313" key="3">
    <source>
        <dbReference type="EMBL" id="AAT28766.2"/>
    </source>
</evidence>
<dbReference type="EMBL" id="AF065404">
    <property type="protein sequence ID" value="AAD32321.1"/>
    <property type="molecule type" value="Genomic_DNA"/>
</dbReference>
<feature type="transmembrane region" description="Helical" evidence="1">
    <location>
        <begin position="24"/>
        <end position="46"/>
    </location>
</feature>
<geneLocation type="plasmid" evidence="3 4">
    <name>pXO1</name>
</geneLocation>
<dbReference type="PIR" id="A59093">
    <property type="entry name" value="A59093"/>
</dbReference>
<keyword evidence="1" id="KW-1133">Transmembrane helix</keyword>
<keyword evidence="1" id="KW-0812">Transmembrane</keyword>
<dbReference type="Proteomes" id="UP000000594">
    <property type="component" value="Plasmid pXO1"/>
</dbReference>
<dbReference type="EMBL" id="AE017336">
    <property type="protein sequence ID" value="AAT28766.2"/>
    <property type="molecule type" value="Genomic_DNA"/>
</dbReference>
<sequence>MVVLENTTDITVSTNNEVRFFKGVFWGLIFVVPFWSIIIAVFIWLCK</sequence>
<evidence type="ECO:0000313" key="4">
    <source>
        <dbReference type="Proteomes" id="UP000000594"/>
    </source>
</evidence>
<reference evidence="2" key="1">
    <citation type="journal article" date="1999" name="J. Bacteriol.">
        <title>Sequence and organization of pXO1, the large Bacillus anthracis plasmid harboring the anthrax toxin genes.</title>
        <authorList>
            <person name="Okinaka R.T."/>
            <person name="Cloud K."/>
            <person name="Hampton O."/>
            <person name="Hoffmaster A.R."/>
            <person name="Hill K.K."/>
            <person name="Keim P."/>
            <person name="Koehler T.M."/>
            <person name="Lamke G."/>
            <person name="Kumano S."/>
            <person name="Mahillon J."/>
            <person name="Manter D."/>
            <person name="Martinez Y."/>
            <person name="Ricke D."/>
            <person name="Svensson R."/>
            <person name="Jackson P.J."/>
        </authorList>
    </citation>
    <scope>NUCLEOTIDE SEQUENCE</scope>
    <source>
        <strain evidence="2">Sterne</strain>
        <plasmid evidence="2">pX01</plasmid>
    </source>
</reference>
<evidence type="ECO:0000313" key="2">
    <source>
        <dbReference type="EMBL" id="AAD32321.1"/>
    </source>
</evidence>
<evidence type="ECO:0000256" key="1">
    <source>
        <dbReference type="SAM" id="Phobius"/>
    </source>
</evidence>